<sequence length="74" mass="8212">MAVNTIKVDTRLQLVLSEGQDGEGNMLLKKKSFNNVKMNAADEQLHTVAIALAPLQTHILIDIARDDRSLLIEE</sequence>
<keyword evidence="3" id="KW-1185">Reference proteome</keyword>
<accession>A0A1I3V5U1</accession>
<feature type="domain" description="DUF1659" evidence="1">
    <location>
        <begin position="2"/>
        <end position="73"/>
    </location>
</feature>
<dbReference type="Proteomes" id="UP000183557">
    <property type="component" value="Unassembled WGS sequence"/>
</dbReference>
<dbReference type="RefSeq" id="WP_075036446.1">
    <property type="nucleotide sequence ID" value="NZ_FOSB01000005.1"/>
</dbReference>
<organism evidence="2 3">
    <name type="scientific">Halobacillus dabanensis</name>
    <dbReference type="NCBI Taxonomy" id="240302"/>
    <lineage>
        <taxon>Bacteria</taxon>
        <taxon>Bacillati</taxon>
        <taxon>Bacillota</taxon>
        <taxon>Bacilli</taxon>
        <taxon>Bacillales</taxon>
        <taxon>Bacillaceae</taxon>
        <taxon>Halobacillus</taxon>
    </lineage>
</organism>
<protein>
    <recommendedName>
        <fullName evidence="1">DUF1659 domain-containing protein</fullName>
    </recommendedName>
</protein>
<gene>
    <name evidence="2" type="ORF">SAMN04487936_105153</name>
</gene>
<reference evidence="3" key="1">
    <citation type="submission" date="2016-10" db="EMBL/GenBank/DDBJ databases">
        <authorList>
            <person name="Varghese N."/>
            <person name="Submissions S."/>
        </authorList>
    </citation>
    <scope>NUCLEOTIDE SEQUENCE [LARGE SCALE GENOMIC DNA]</scope>
    <source>
        <strain evidence="3">CGMCC 1.3704</strain>
    </source>
</reference>
<dbReference type="EMBL" id="FOSB01000005">
    <property type="protein sequence ID" value="SFJ90645.1"/>
    <property type="molecule type" value="Genomic_DNA"/>
</dbReference>
<evidence type="ECO:0000313" key="2">
    <source>
        <dbReference type="EMBL" id="SFJ90645.1"/>
    </source>
</evidence>
<dbReference type="AlphaFoldDB" id="A0A1I3V5U1"/>
<dbReference type="OrthoDB" id="48766at2"/>
<proteinExistence type="predicted"/>
<evidence type="ECO:0000313" key="3">
    <source>
        <dbReference type="Proteomes" id="UP000183557"/>
    </source>
</evidence>
<dbReference type="InterPro" id="IPR012454">
    <property type="entry name" value="DUF1659"/>
</dbReference>
<dbReference type="Pfam" id="PF07872">
    <property type="entry name" value="DUF1659"/>
    <property type="match status" value="1"/>
</dbReference>
<evidence type="ECO:0000259" key="1">
    <source>
        <dbReference type="Pfam" id="PF07872"/>
    </source>
</evidence>
<name>A0A1I3V5U1_HALDA</name>